<dbReference type="InterPro" id="IPR020846">
    <property type="entry name" value="MFS_dom"/>
</dbReference>
<evidence type="ECO:0000256" key="5">
    <source>
        <dbReference type="SAM" id="MobiDB-lite"/>
    </source>
</evidence>
<accession>A0ABZ1SBJ6</accession>
<evidence type="ECO:0000313" key="9">
    <source>
        <dbReference type="Proteomes" id="UP001432190"/>
    </source>
</evidence>
<reference evidence="8" key="1">
    <citation type="submission" date="2022-10" db="EMBL/GenBank/DDBJ databases">
        <title>The complete genomes of actinobacterial strains from the NBC collection.</title>
        <authorList>
            <person name="Joergensen T.S."/>
            <person name="Alvarez Arevalo M."/>
            <person name="Sterndorff E.B."/>
            <person name="Faurdal D."/>
            <person name="Vuksanovic O."/>
            <person name="Mourched A.-S."/>
            <person name="Charusanti P."/>
            <person name="Shaw S."/>
            <person name="Blin K."/>
            <person name="Weber T."/>
        </authorList>
    </citation>
    <scope>NUCLEOTIDE SEQUENCE</scope>
    <source>
        <strain evidence="8">NBC_00256</strain>
    </source>
</reference>
<dbReference type="InterPro" id="IPR036259">
    <property type="entry name" value="MFS_trans_sf"/>
</dbReference>
<protein>
    <submittedName>
        <fullName evidence="8">MFS transporter</fullName>
    </submittedName>
</protein>
<feature type="transmembrane region" description="Helical" evidence="6">
    <location>
        <begin position="264"/>
        <end position="281"/>
    </location>
</feature>
<keyword evidence="4 6" id="KW-0472">Membrane</keyword>
<dbReference type="PROSITE" id="PS50850">
    <property type="entry name" value="MFS"/>
    <property type="match status" value="1"/>
</dbReference>
<comment type="subcellular location">
    <subcellularLocation>
        <location evidence="1">Cell membrane</location>
        <topology evidence="1">Multi-pass membrane protein</topology>
    </subcellularLocation>
</comment>
<dbReference type="SUPFAM" id="SSF103473">
    <property type="entry name" value="MFS general substrate transporter"/>
    <property type="match status" value="1"/>
</dbReference>
<feature type="transmembrane region" description="Helical" evidence="6">
    <location>
        <begin position="352"/>
        <end position="371"/>
    </location>
</feature>
<name>A0ABZ1SBJ6_9ACTN</name>
<dbReference type="Gene3D" id="1.20.1250.20">
    <property type="entry name" value="MFS general substrate transporter like domains"/>
    <property type="match status" value="1"/>
</dbReference>
<evidence type="ECO:0000256" key="4">
    <source>
        <dbReference type="ARBA" id="ARBA00023136"/>
    </source>
</evidence>
<evidence type="ECO:0000256" key="6">
    <source>
        <dbReference type="SAM" id="Phobius"/>
    </source>
</evidence>
<evidence type="ECO:0000313" key="8">
    <source>
        <dbReference type="EMBL" id="WUP51636.1"/>
    </source>
</evidence>
<evidence type="ECO:0000256" key="1">
    <source>
        <dbReference type="ARBA" id="ARBA00004651"/>
    </source>
</evidence>
<dbReference type="PANTHER" id="PTHR23542:SF1">
    <property type="entry name" value="MAJOR FACILITATOR SUPERFAMILY (MFS) PROFILE DOMAIN-CONTAINING PROTEIN"/>
    <property type="match status" value="1"/>
</dbReference>
<feature type="region of interest" description="Disordered" evidence="5">
    <location>
        <begin position="376"/>
        <end position="401"/>
    </location>
</feature>
<dbReference type="Proteomes" id="UP001432190">
    <property type="component" value="Chromosome"/>
</dbReference>
<evidence type="ECO:0000259" key="7">
    <source>
        <dbReference type="PROSITE" id="PS50850"/>
    </source>
</evidence>
<keyword evidence="9" id="KW-1185">Reference proteome</keyword>
<dbReference type="RefSeq" id="WP_328852818.1">
    <property type="nucleotide sequence ID" value="NZ_CP108084.1"/>
</dbReference>
<feature type="transmembrane region" description="Helical" evidence="6">
    <location>
        <begin position="327"/>
        <end position="346"/>
    </location>
</feature>
<feature type="transmembrane region" description="Helical" evidence="6">
    <location>
        <begin position="7"/>
        <end position="27"/>
    </location>
</feature>
<dbReference type="PANTHER" id="PTHR23542">
    <property type="match status" value="1"/>
</dbReference>
<evidence type="ECO:0000256" key="3">
    <source>
        <dbReference type="ARBA" id="ARBA00022989"/>
    </source>
</evidence>
<sequence>MNVPRRALALIVLMNLGYLPVAMRHLLVVLLGHHNTGSFAAAGAASAACGIGLALTAPVAGRLLRRLGDRPVLLASGVGHLVALLGLAVATDPWVFVAFAAGAGLSSPPVMGSGRARLAVVVPAPALGRAYALNAVAQELLYVGGPLVVTLSLLATGPAGALLGFASVGTAALVATAFVIPRAPGDARRAAAPTPPPGRATLRTLLGTHLAYTTCMGAMWVLVPAFAAAVGHPDQAGMLVAVWSAGSLVGGLLLARLGRPGTPGAAYLGLLGTLAVTSLALPLPRTVAQMAVVLAVFGLGLAPWLAVTDEILARATPAPRLAEAYGWLLTAGQLGTALGAATSGAVNDRFGNAAAFLVVGAALVLALATAVTRRRTLRDPGTPPVGTDRIPDPVAPAGPAG</sequence>
<evidence type="ECO:0000256" key="2">
    <source>
        <dbReference type="ARBA" id="ARBA00022692"/>
    </source>
</evidence>
<feature type="transmembrane region" description="Helical" evidence="6">
    <location>
        <begin position="39"/>
        <end position="60"/>
    </location>
</feature>
<dbReference type="EMBL" id="CP108084">
    <property type="protein sequence ID" value="WUP51636.1"/>
    <property type="molecule type" value="Genomic_DNA"/>
</dbReference>
<keyword evidence="3 6" id="KW-1133">Transmembrane helix</keyword>
<keyword evidence="2 6" id="KW-0812">Transmembrane</keyword>
<feature type="transmembrane region" description="Helical" evidence="6">
    <location>
        <begin position="161"/>
        <end position="180"/>
    </location>
</feature>
<organism evidence="8 9">
    <name type="scientific">Micromonospora globbae</name>
    <dbReference type="NCBI Taxonomy" id="1894969"/>
    <lineage>
        <taxon>Bacteria</taxon>
        <taxon>Bacillati</taxon>
        <taxon>Actinomycetota</taxon>
        <taxon>Actinomycetes</taxon>
        <taxon>Micromonosporales</taxon>
        <taxon>Micromonosporaceae</taxon>
        <taxon>Micromonospora</taxon>
    </lineage>
</organism>
<feature type="transmembrane region" description="Helical" evidence="6">
    <location>
        <begin position="287"/>
        <end position="307"/>
    </location>
</feature>
<dbReference type="Pfam" id="PF07690">
    <property type="entry name" value="MFS_1"/>
    <property type="match status" value="2"/>
</dbReference>
<feature type="transmembrane region" description="Helical" evidence="6">
    <location>
        <begin position="236"/>
        <end position="257"/>
    </location>
</feature>
<feature type="transmembrane region" description="Helical" evidence="6">
    <location>
        <begin position="209"/>
        <end position="230"/>
    </location>
</feature>
<proteinExistence type="predicted"/>
<gene>
    <name evidence="8" type="ORF">OG994_09080</name>
</gene>
<feature type="domain" description="Major facilitator superfamily (MFS) profile" evidence="7">
    <location>
        <begin position="1"/>
        <end position="378"/>
    </location>
</feature>
<dbReference type="InterPro" id="IPR011701">
    <property type="entry name" value="MFS"/>
</dbReference>